<comment type="caution">
    <text evidence="2">The sequence shown here is derived from an EMBL/GenBank/DDBJ whole genome shotgun (WGS) entry which is preliminary data.</text>
</comment>
<gene>
    <name evidence="2" type="ORF">E2562_008992</name>
</gene>
<dbReference type="PANTHER" id="PTHR36733:SF1">
    <property type="entry name" value="CELL WALL PROTEIN-RELATED"/>
    <property type="match status" value="1"/>
</dbReference>
<accession>A0A6G1D0T2</accession>
<dbReference type="PROSITE" id="PS51257">
    <property type="entry name" value="PROKAR_LIPOPROTEIN"/>
    <property type="match status" value="1"/>
</dbReference>
<dbReference type="OrthoDB" id="1931827at2759"/>
<feature type="chain" id="PRO_5026210998" evidence="1">
    <location>
        <begin position="28"/>
        <end position="124"/>
    </location>
</feature>
<keyword evidence="1" id="KW-0732">Signal</keyword>
<sequence length="124" mass="12904">MARSSSLQALLVLAVLVMAAACSTAAARSVPAEEKKTAAAEDVKQPETFHEGTVLIPGFGRFELGSHYVPDITGVDHSIPAAASGQFIPGADDTWVPNPGFEVPNPFHPGFEVPNPFHPGSASP</sequence>
<evidence type="ECO:0000256" key="1">
    <source>
        <dbReference type="SAM" id="SignalP"/>
    </source>
</evidence>
<proteinExistence type="predicted"/>
<reference evidence="2 3" key="1">
    <citation type="submission" date="2019-11" db="EMBL/GenBank/DDBJ databases">
        <title>Whole genome sequence of Oryza granulata.</title>
        <authorList>
            <person name="Li W."/>
        </authorList>
    </citation>
    <scope>NUCLEOTIDE SEQUENCE [LARGE SCALE GENOMIC DNA]</scope>
    <source>
        <strain evidence="3">cv. Menghai</strain>
        <tissue evidence="2">Leaf</tissue>
    </source>
</reference>
<evidence type="ECO:0000313" key="2">
    <source>
        <dbReference type="EMBL" id="KAF0905970.1"/>
    </source>
</evidence>
<keyword evidence="3" id="KW-1185">Reference proteome</keyword>
<feature type="signal peptide" evidence="1">
    <location>
        <begin position="1"/>
        <end position="27"/>
    </location>
</feature>
<dbReference type="Proteomes" id="UP000479710">
    <property type="component" value="Unassembled WGS sequence"/>
</dbReference>
<dbReference type="InterPro" id="IPR034565">
    <property type="entry name" value="Put_cell_wall"/>
</dbReference>
<evidence type="ECO:0000313" key="3">
    <source>
        <dbReference type="Proteomes" id="UP000479710"/>
    </source>
</evidence>
<dbReference type="PANTHER" id="PTHR36733">
    <property type="entry name" value="CELL WALL PROTEIN-RELATED"/>
    <property type="match status" value="1"/>
</dbReference>
<dbReference type="AlphaFoldDB" id="A0A6G1D0T2"/>
<name>A0A6G1D0T2_9ORYZ</name>
<dbReference type="EMBL" id="SPHZ02000007">
    <property type="protein sequence ID" value="KAF0905970.1"/>
    <property type="molecule type" value="Genomic_DNA"/>
</dbReference>
<protein>
    <submittedName>
        <fullName evidence="2">Uncharacterized protein</fullName>
    </submittedName>
</protein>
<organism evidence="2 3">
    <name type="scientific">Oryza meyeriana var. granulata</name>
    <dbReference type="NCBI Taxonomy" id="110450"/>
    <lineage>
        <taxon>Eukaryota</taxon>
        <taxon>Viridiplantae</taxon>
        <taxon>Streptophyta</taxon>
        <taxon>Embryophyta</taxon>
        <taxon>Tracheophyta</taxon>
        <taxon>Spermatophyta</taxon>
        <taxon>Magnoliopsida</taxon>
        <taxon>Liliopsida</taxon>
        <taxon>Poales</taxon>
        <taxon>Poaceae</taxon>
        <taxon>BOP clade</taxon>
        <taxon>Oryzoideae</taxon>
        <taxon>Oryzeae</taxon>
        <taxon>Oryzinae</taxon>
        <taxon>Oryza</taxon>
        <taxon>Oryza meyeriana</taxon>
    </lineage>
</organism>